<reference evidence="5" key="1">
    <citation type="submission" date="2024-05" db="EMBL/GenBank/DDBJ databases">
        <title>The Natural Products Discovery Center: Release of the First 8490 Sequenced Strains for Exploring Actinobacteria Biosynthetic Diversity.</title>
        <authorList>
            <person name="Kalkreuter E."/>
            <person name="Kautsar S.A."/>
            <person name="Yang D."/>
            <person name="Bader C.D."/>
            <person name="Teijaro C.N."/>
            <person name="Fluegel L."/>
            <person name="Davis C.M."/>
            <person name="Simpson J.R."/>
            <person name="Lauterbach L."/>
            <person name="Steele A.D."/>
            <person name="Gui C."/>
            <person name="Meng S."/>
            <person name="Li G."/>
            <person name="Viehrig K."/>
            <person name="Ye F."/>
            <person name="Su P."/>
            <person name="Kiefer A.F."/>
            <person name="Nichols A."/>
            <person name="Cepeda A.J."/>
            <person name="Yan W."/>
            <person name="Fan B."/>
            <person name="Jiang Y."/>
            <person name="Adhikari A."/>
            <person name="Zheng C.-J."/>
            <person name="Schuster L."/>
            <person name="Cowan T.M."/>
            <person name="Smanski M.J."/>
            <person name="Chevrette M.G."/>
            <person name="de Carvalho L.P.S."/>
            <person name="Shen B."/>
        </authorList>
    </citation>
    <scope>NUCLEOTIDE SEQUENCE</scope>
    <source>
        <strain evidence="5">NPDC080035</strain>
    </source>
</reference>
<dbReference type="GO" id="GO:0004739">
    <property type="term" value="F:pyruvate dehydrogenase (acetyl-transferring) activity"/>
    <property type="evidence" value="ECO:0007669"/>
    <property type="project" value="TreeGrafter"/>
</dbReference>
<protein>
    <submittedName>
        <fullName evidence="5">Thiamine pyrophosphate-dependent enzyme</fullName>
    </submittedName>
</protein>
<organism evidence="5">
    <name type="scientific">Leifsonia sp. NPDC080035</name>
    <dbReference type="NCBI Taxonomy" id="3143936"/>
    <lineage>
        <taxon>Bacteria</taxon>
        <taxon>Bacillati</taxon>
        <taxon>Actinomycetota</taxon>
        <taxon>Actinomycetes</taxon>
        <taxon>Micrococcales</taxon>
        <taxon>Microbacteriaceae</taxon>
        <taxon>Leifsonia</taxon>
    </lineage>
</organism>
<dbReference type="GO" id="GO:0000287">
    <property type="term" value="F:magnesium ion binding"/>
    <property type="evidence" value="ECO:0007669"/>
    <property type="project" value="UniProtKB-ARBA"/>
</dbReference>
<evidence type="ECO:0000313" key="5">
    <source>
        <dbReference type="EMBL" id="XBM46763.1"/>
    </source>
</evidence>
<accession>A0AAU7G9U6</accession>
<evidence type="ECO:0000256" key="1">
    <source>
        <dbReference type="ARBA" id="ARBA00001964"/>
    </source>
</evidence>
<dbReference type="InterPro" id="IPR029061">
    <property type="entry name" value="THDP-binding"/>
</dbReference>
<sequence length="258" mass="26401">MTSTILEQVSERAAEAALLRRLYRTMAAVRRLDREAVALRGRGVLPHYTGIRGREAVQVGATAALDAARDAAFPADDELGVAVALGGDAAEALAPRRTGTGGSGLRGPVAHAAGWALGAKLDRTGGCALVGLGAGAGSATEIREAVRTARAAALPIVFLSTSGRGEGAGMPVLLVDGADVTAVHQATADALEQVRAGIGPMLIDAVLPGRDAWPARDPLLLCERRLRESGTVDDAFFAQVADTADALAEQVRGRLATA</sequence>
<dbReference type="InterPro" id="IPR001017">
    <property type="entry name" value="DH_E1"/>
</dbReference>
<dbReference type="InterPro" id="IPR050642">
    <property type="entry name" value="PDH_E1_Alpha_Subunit"/>
</dbReference>
<dbReference type="EMBL" id="CP157390">
    <property type="protein sequence ID" value="XBM46763.1"/>
    <property type="molecule type" value="Genomic_DNA"/>
</dbReference>
<feature type="domain" description="Dehydrogenase E1 component" evidence="4">
    <location>
        <begin position="162"/>
        <end position="206"/>
    </location>
</feature>
<evidence type="ECO:0000259" key="4">
    <source>
        <dbReference type="Pfam" id="PF00676"/>
    </source>
</evidence>
<dbReference type="Gene3D" id="3.40.50.970">
    <property type="match status" value="2"/>
</dbReference>
<dbReference type="PANTHER" id="PTHR11516:SF41">
    <property type="entry name" value="3-METHYL-2-OXOBUTANOATE DEHYDROGENASE SUBUNIT ALPHA"/>
    <property type="match status" value="1"/>
</dbReference>
<proteinExistence type="predicted"/>
<dbReference type="GO" id="GO:0006086">
    <property type="term" value="P:pyruvate decarboxylation to acetyl-CoA"/>
    <property type="evidence" value="ECO:0007669"/>
    <property type="project" value="TreeGrafter"/>
</dbReference>
<keyword evidence="2" id="KW-0560">Oxidoreductase</keyword>
<dbReference type="RefSeq" id="WP_348786744.1">
    <property type="nucleotide sequence ID" value="NZ_CP157390.1"/>
</dbReference>
<evidence type="ECO:0000256" key="2">
    <source>
        <dbReference type="ARBA" id="ARBA00023002"/>
    </source>
</evidence>
<keyword evidence="3" id="KW-0786">Thiamine pyrophosphate</keyword>
<dbReference type="PANTHER" id="PTHR11516">
    <property type="entry name" value="PYRUVATE DEHYDROGENASE E1 COMPONENT, ALPHA SUBUNIT BACTERIAL AND ORGANELLAR"/>
    <property type="match status" value="1"/>
</dbReference>
<dbReference type="Pfam" id="PF00676">
    <property type="entry name" value="E1_dh"/>
    <property type="match status" value="1"/>
</dbReference>
<gene>
    <name evidence="5" type="ORF">AAME72_11770</name>
</gene>
<evidence type="ECO:0000256" key="3">
    <source>
        <dbReference type="ARBA" id="ARBA00023052"/>
    </source>
</evidence>
<name>A0AAU7G9U6_9MICO</name>
<dbReference type="SUPFAM" id="SSF52518">
    <property type="entry name" value="Thiamin diphosphate-binding fold (THDP-binding)"/>
    <property type="match status" value="1"/>
</dbReference>
<dbReference type="AlphaFoldDB" id="A0AAU7G9U6"/>
<comment type="cofactor">
    <cofactor evidence="1">
        <name>thiamine diphosphate</name>
        <dbReference type="ChEBI" id="CHEBI:58937"/>
    </cofactor>
</comment>